<keyword evidence="2" id="KW-0812">Transmembrane</keyword>
<dbReference type="STRING" id="27349.A0A0L6UP14"/>
<accession>A0A0L6UP14</accession>
<dbReference type="VEuPathDB" id="FungiDB:VP01_4516g1"/>
<keyword evidence="2" id="KW-0472">Membrane</keyword>
<evidence type="ECO:0000313" key="4">
    <source>
        <dbReference type="Proteomes" id="UP000037035"/>
    </source>
</evidence>
<dbReference type="Proteomes" id="UP000037035">
    <property type="component" value="Unassembled WGS sequence"/>
</dbReference>
<proteinExistence type="predicted"/>
<dbReference type="AlphaFoldDB" id="A0A0L6UP14"/>
<evidence type="ECO:0000313" key="3">
    <source>
        <dbReference type="EMBL" id="KNZ50266.1"/>
    </source>
</evidence>
<name>A0A0L6UP14_9BASI</name>
<feature type="region of interest" description="Disordered" evidence="1">
    <location>
        <begin position="17"/>
        <end position="44"/>
    </location>
</feature>
<dbReference type="EMBL" id="LAVV01009631">
    <property type="protein sequence ID" value="KNZ50266.1"/>
    <property type="molecule type" value="Genomic_DNA"/>
</dbReference>
<gene>
    <name evidence="3" type="ORF">VP01_4516g1</name>
</gene>
<feature type="compositionally biased region" description="Acidic residues" evidence="1">
    <location>
        <begin position="29"/>
        <end position="39"/>
    </location>
</feature>
<protein>
    <submittedName>
        <fullName evidence="3">Uncharacterized protein</fullName>
    </submittedName>
</protein>
<reference evidence="3 4" key="1">
    <citation type="submission" date="2015-08" db="EMBL/GenBank/DDBJ databases">
        <title>Next Generation Sequencing and Analysis of the Genome of Puccinia sorghi L Schw, the Causal Agent of Maize Common Rust.</title>
        <authorList>
            <person name="Rochi L."/>
            <person name="Burguener G."/>
            <person name="Darino M."/>
            <person name="Turjanski A."/>
            <person name="Kreff E."/>
            <person name="Dieguez M.J."/>
            <person name="Sacco F."/>
        </authorList>
    </citation>
    <scope>NUCLEOTIDE SEQUENCE [LARGE SCALE GENOMIC DNA]</scope>
    <source>
        <strain evidence="3 4">RO10H11247</strain>
    </source>
</reference>
<sequence length="163" mass="18456">MQPTQIEGVITPAPSQCHSRLRIQARPTEEEDSNSEEEEVKSLSEAGIKPSKILRVMHTNKGGGESLLATENVIPFVHLNNQLGDFDYSTFVKTDHYGTLKALFFCHHASLKIYSAYNKIVFANRTSKKNKFLFFFLHLCLGVLHYGCTNLGVQKQTLWNQLL</sequence>
<keyword evidence="2" id="KW-1133">Transmembrane helix</keyword>
<organism evidence="3 4">
    <name type="scientific">Puccinia sorghi</name>
    <dbReference type="NCBI Taxonomy" id="27349"/>
    <lineage>
        <taxon>Eukaryota</taxon>
        <taxon>Fungi</taxon>
        <taxon>Dikarya</taxon>
        <taxon>Basidiomycota</taxon>
        <taxon>Pucciniomycotina</taxon>
        <taxon>Pucciniomycetes</taxon>
        <taxon>Pucciniales</taxon>
        <taxon>Pucciniaceae</taxon>
        <taxon>Puccinia</taxon>
    </lineage>
</organism>
<evidence type="ECO:0000256" key="2">
    <source>
        <dbReference type="SAM" id="Phobius"/>
    </source>
</evidence>
<dbReference type="OrthoDB" id="2507671at2759"/>
<comment type="caution">
    <text evidence="3">The sequence shown here is derived from an EMBL/GenBank/DDBJ whole genome shotgun (WGS) entry which is preliminary data.</text>
</comment>
<feature type="transmembrane region" description="Helical" evidence="2">
    <location>
        <begin position="132"/>
        <end position="153"/>
    </location>
</feature>
<evidence type="ECO:0000256" key="1">
    <source>
        <dbReference type="SAM" id="MobiDB-lite"/>
    </source>
</evidence>
<keyword evidence="4" id="KW-1185">Reference proteome</keyword>